<keyword evidence="1" id="KW-0418">Kinase</keyword>
<protein>
    <submittedName>
        <fullName evidence="1">Lipopolysaccharide kinase InaA family protein</fullName>
    </submittedName>
</protein>
<name>A0ABV5H6W9_9FLAO</name>
<proteinExistence type="predicted"/>
<comment type="caution">
    <text evidence="1">The sequence shown here is derived from an EMBL/GenBank/DDBJ whole genome shotgun (WGS) entry which is preliminary data.</text>
</comment>
<evidence type="ECO:0000313" key="2">
    <source>
        <dbReference type="Proteomes" id="UP001589562"/>
    </source>
</evidence>
<accession>A0ABV5H6W9</accession>
<keyword evidence="1" id="KW-0808">Transferase</keyword>
<dbReference type="InterPro" id="IPR011009">
    <property type="entry name" value="Kinase-like_dom_sf"/>
</dbReference>
<dbReference type="RefSeq" id="WP_278009324.1">
    <property type="nucleotide sequence ID" value="NZ_CP121112.1"/>
</dbReference>
<gene>
    <name evidence="1" type="ORF">ACFFVK_03575</name>
</gene>
<reference evidence="1 2" key="1">
    <citation type="submission" date="2024-09" db="EMBL/GenBank/DDBJ databases">
        <authorList>
            <person name="Sun Q."/>
            <person name="Mori K."/>
        </authorList>
    </citation>
    <scope>NUCLEOTIDE SEQUENCE [LARGE SCALE GENOMIC DNA]</scope>
    <source>
        <strain evidence="1 2">CECT 8365</strain>
    </source>
</reference>
<dbReference type="Proteomes" id="UP001589562">
    <property type="component" value="Unassembled WGS sequence"/>
</dbReference>
<dbReference type="EMBL" id="JBHMFE010000008">
    <property type="protein sequence ID" value="MFB9107646.1"/>
    <property type="molecule type" value="Genomic_DNA"/>
</dbReference>
<dbReference type="SUPFAM" id="SSF56112">
    <property type="entry name" value="Protein kinase-like (PK-like)"/>
    <property type="match status" value="1"/>
</dbReference>
<dbReference type="GO" id="GO:0016301">
    <property type="term" value="F:kinase activity"/>
    <property type="evidence" value="ECO:0007669"/>
    <property type="project" value="UniProtKB-KW"/>
</dbReference>
<dbReference type="Pfam" id="PF06293">
    <property type="entry name" value="Kdo"/>
    <property type="match status" value="1"/>
</dbReference>
<evidence type="ECO:0000313" key="1">
    <source>
        <dbReference type="EMBL" id="MFB9107646.1"/>
    </source>
</evidence>
<keyword evidence="2" id="KW-1185">Reference proteome</keyword>
<organism evidence="1 2">
    <name type="scientific">Flavobacterium gyeonganense</name>
    <dbReference type="NCBI Taxonomy" id="1310418"/>
    <lineage>
        <taxon>Bacteria</taxon>
        <taxon>Pseudomonadati</taxon>
        <taxon>Bacteroidota</taxon>
        <taxon>Flavobacteriia</taxon>
        <taxon>Flavobacteriales</taxon>
        <taxon>Flavobacteriaceae</taxon>
        <taxon>Flavobacterium</taxon>
    </lineage>
</organism>
<sequence length="252" mass="29783">MPIIIHSKYKNKEEAILQLVADFFTKGNMIVKGSRNTIKSNFLGDEKVNIKFFQKPGLFKSIIYSFFRTTKAKRSFDYANYLINNHILTPFPIAYIENRNSLGLLKDSYYVSQQIDYDFTIRELIHDPLFPERNVILEQFAEFTFKMHEAKVNFLDHSPGNTLVVKKSSGQYEFYLIDLNRMNFKNLSIEERMDNFKKMWLSKTMVKAIAKTYAKLSSEPEDKLHAILLEKTTQFKRKITKKKYLKRKIGRK</sequence>